<evidence type="ECO:0000313" key="5">
    <source>
        <dbReference type="Proteomes" id="UP000006329"/>
    </source>
</evidence>
<dbReference type="AlphaFoldDB" id="A0A0E2BJ45"/>
<feature type="domain" description="RNA 2-O ribose methyltransferase substrate binding" evidence="3">
    <location>
        <begin position="10"/>
        <end position="90"/>
    </location>
</feature>
<dbReference type="Pfam" id="PF08032">
    <property type="entry name" value="SpoU_sub_bind"/>
    <property type="match status" value="1"/>
</dbReference>
<accession>A0A0E2BJ45</accession>
<dbReference type="RefSeq" id="WP_004475891.1">
    <property type="nucleotide sequence ID" value="NZ_AHON02000013.1"/>
</dbReference>
<dbReference type="InterPro" id="IPR029028">
    <property type="entry name" value="Alpha/beta_knot_MTases"/>
</dbReference>
<comment type="caution">
    <text evidence="4">The sequence shown here is derived from an EMBL/GenBank/DDBJ whole genome shotgun (WGS) entry which is preliminary data.</text>
</comment>
<dbReference type="PANTHER" id="PTHR46429:SF1">
    <property type="entry name" value="23S RRNA (GUANOSINE-2'-O-)-METHYLTRANSFERASE RLMB"/>
    <property type="match status" value="1"/>
</dbReference>
<keyword evidence="2" id="KW-0808">Transferase</keyword>
<dbReference type="GO" id="GO:0006396">
    <property type="term" value="P:RNA processing"/>
    <property type="evidence" value="ECO:0007669"/>
    <property type="project" value="InterPro"/>
</dbReference>
<name>A0A0E2BJ45_9LEPT</name>
<dbReference type="Proteomes" id="UP000006329">
    <property type="component" value="Unassembled WGS sequence"/>
</dbReference>
<dbReference type="Gene3D" id="3.40.1280.10">
    <property type="match status" value="1"/>
</dbReference>
<dbReference type="Gene3D" id="3.30.1330.30">
    <property type="match status" value="1"/>
</dbReference>
<dbReference type="InterPro" id="IPR004441">
    <property type="entry name" value="rRNA_MeTrfase_TrmH"/>
</dbReference>
<evidence type="ECO:0000256" key="1">
    <source>
        <dbReference type="ARBA" id="ARBA00022603"/>
    </source>
</evidence>
<dbReference type="GO" id="GO:0008173">
    <property type="term" value="F:RNA methyltransferase activity"/>
    <property type="evidence" value="ECO:0007669"/>
    <property type="project" value="InterPro"/>
</dbReference>
<dbReference type="SMART" id="SM00967">
    <property type="entry name" value="SpoU_sub_bind"/>
    <property type="match status" value="1"/>
</dbReference>
<dbReference type="PANTHER" id="PTHR46429">
    <property type="entry name" value="23S RRNA (GUANOSINE-2'-O-)-METHYLTRANSFERASE RLMB"/>
    <property type="match status" value="1"/>
</dbReference>
<dbReference type="GO" id="GO:0005829">
    <property type="term" value="C:cytosol"/>
    <property type="evidence" value="ECO:0007669"/>
    <property type="project" value="TreeGrafter"/>
</dbReference>
<evidence type="ECO:0000256" key="2">
    <source>
        <dbReference type="ARBA" id="ARBA00022679"/>
    </source>
</evidence>
<dbReference type="InterPro" id="IPR001537">
    <property type="entry name" value="SpoU_MeTrfase"/>
</dbReference>
<dbReference type="EMBL" id="AHON02000013">
    <property type="protein sequence ID" value="EKO35309.1"/>
    <property type="molecule type" value="Genomic_DNA"/>
</dbReference>
<dbReference type="InterPro" id="IPR029064">
    <property type="entry name" value="Ribosomal_eL30-like_sf"/>
</dbReference>
<evidence type="ECO:0000313" key="4">
    <source>
        <dbReference type="EMBL" id="EKO35309.1"/>
    </source>
</evidence>
<dbReference type="GO" id="GO:0003723">
    <property type="term" value="F:RNA binding"/>
    <property type="evidence" value="ECO:0007669"/>
    <property type="project" value="InterPro"/>
</dbReference>
<dbReference type="InterPro" id="IPR013123">
    <property type="entry name" value="SpoU_subst-bd"/>
</dbReference>
<proteinExistence type="predicted"/>
<keyword evidence="5" id="KW-1185">Reference proteome</keyword>
<keyword evidence="1 4" id="KW-0489">Methyltransferase</keyword>
<organism evidence="4 5">
    <name type="scientific">Leptospira santarosai str. MOR084</name>
    <dbReference type="NCBI Taxonomy" id="1049984"/>
    <lineage>
        <taxon>Bacteria</taxon>
        <taxon>Pseudomonadati</taxon>
        <taxon>Spirochaetota</taxon>
        <taxon>Spirochaetia</taxon>
        <taxon>Leptospirales</taxon>
        <taxon>Leptospiraceae</taxon>
        <taxon>Leptospira</taxon>
    </lineage>
</organism>
<sequence length="253" mass="28219">MEEKIARPEYIFGKRTLIELTEAHLGKELSFPFTDLYVKENPGTDIVEKILNRLPSSVKVHKVSGSKLDSLAPGKNHQGIVALKSSFKRQISDKKNLEEYLFEKPGAFLVLDRIQDPGNLGNILRTAECFGITNIILPERESAGITPVVEKVSSGALSFLKIFTVKNLANTLELFKENGYWIVSTSDRGTEDWSKLPELEELAILMGNEGEGVKRILLEKSDFVLRIPMHGNLSSLNVTVATGIILDRIVNRK</sequence>
<reference evidence="4" key="1">
    <citation type="submission" date="2012-10" db="EMBL/GenBank/DDBJ databases">
        <authorList>
            <person name="Harkins D.M."/>
            <person name="Durkin A.S."/>
            <person name="Brinkac L.M."/>
            <person name="Haft D.H."/>
            <person name="Selengut J.D."/>
            <person name="Sanka R."/>
            <person name="DePew J."/>
            <person name="Purushe J."/>
            <person name="Matthias M.A."/>
            <person name="Vinetz J.M."/>
            <person name="Sutton G.G."/>
            <person name="Nierman W.C."/>
            <person name="Fouts D.E."/>
        </authorList>
    </citation>
    <scope>NUCLEOTIDE SEQUENCE [LARGE SCALE GENOMIC DNA]</scope>
    <source>
        <strain evidence="4">MOR084</strain>
    </source>
</reference>
<dbReference type="SUPFAM" id="SSF55315">
    <property type="entry name" value="L30e-like"/>
    <property type="match status" value="1"/>
</dbReference>
<gene>
    <name evidence="4" type="ORF">LEP1GSC179_1253</name>
</gene>
<dbReference type="GO" id="GO:0032259">
    <property type="term" value="P:methylation"/>
    <property type="evidence" value="ECO:0007669"/>
    <property type="project" value="UniProtKB-KW"/>
</dbReference>
<dbReference type="SUPFAM" id="SSF75217">
    <property type="entry name" value="alpha/beta knot"/>
    <property type="match status" value="1"/>
</dbReference>
<dbReference type="Pfam" id="PF00588">
    <property type="entry name" value="SpoU_methylase"/>
    <property type="match status" value="1"/>
</dbReference>
<evidence type="ECO:0000259" key="3">
    <source>
        <dbReference type="SMART" id="SM00967"/>
    </source>
</evidence>
<dbReference type="InterPro" id="IPR029026">
    <property type="entry name" value="tRNA_m1G_MTases_N"/>
</dbReference>
<dbReference type="NCBIfam" id="TIGR00186">
    <property type="entry name" value="rRNA_methyl_3"/>
    <property type="match status" value="1"/>
</dbReference>
<dbReference type="CDD" id="cd18103">
    <property type="entry name" value="SpoU-like_RlmB"/>
    <property type="match status" value="1"/>
</dbReference>
<protein>
    <submittedName>
        <fullName evidence="4">RNA methyltransferase, TrmH family, group 3</fullName>
    </submittedName>
</protein>